<evidence type="ECO:0000256" key="3">
    <source>
        <dbReference type="ARBA" id="ARBA00044676"/>
    </source>
</evidence>
<keyword evidence="6" id="KW-0539">Nucleus</keyword>
<keyword evidence="6" id="KW-0540">Nuclease</keyword>
<dbReference type="PANTHER" id="PTHR12395">
    <property type="entry name" value="DOM-3 RELATED"/>
    <property type="match status" value="1"/>
</dbReference>
<comment type="catalytic activity">
    <reaction evidence="4">
        <text>a 5'-end triphospho-ribonucleoside in mRNA + H2O = a 5'-end phospho-ribonucleoside in mRNA + diphosphate + H(+)</text>
        <dbReference type="Rhea" id="RHEA:78683"/>
        <dbReference type="Rhea" id="RHEA-COMP:15692"/>
        <dbReference type="Rhea" id="RHEA-COMP:17164"/>
        <dbReference type="ChEBI" id="CHEBI:15377"/>
        <dbReference type="ChEBI" id="CHEBI:15378"/>
        <dbReference type="ChEBI" id="CHEBI:33019"/>
        <dbReference type="ChEBI" id="CHEBI:138282"/>
        <dbReference type="ChEBI" id="CHEBI:167618"/>
    </reaction>
    <physiologicalReaction direction="left-to-right" evidence="4">
        <dbReference type="Rhea" id="RHEA:78684"/>
    </physiologicalReaction>
</comment>
<dbReference type="GO" id="GO:0034353">
    <property type="term" value="F:mRNA 5'-diphosphatase activity"/>
    <property type="evidence" value="ECO:0007669"/>
    <property type="project" value="TreeGrafter"/>
</dbReference>
<feature type="domain" description="RAI1-like" evidence="7">
    <location>
        <begin position="3"/>
        <end position="323"/>
    </location>
</feature>
<dbReference type="GO" id="GO:0004518">
    <property type="term" value="F:nuclease activity"/>
    <property type="evidence" value="ECO:0007669"/>
    <property type="project" value="UniProtKB-KW"/>
</dbReference>
<dbReference type="GO" id="GO:0000166">
    <property type="term" value="F:nucleotide binding"/>
    <property type="evidence" value="ECO:0007669"/>
    <property type="project" value="UniProtKB-KW"/>
</dbReference>
<comment type="similarity">
    <text evidence="2 6">Belongs to the DXO/Dom3Z family.</text>
</comment>
<evidence type="ECO:0000313" key="8">
    <source>
        <dbReference type="EMBL" id="TPX58902.1"/>
    </source>
</evidence>
<dbReference type="STRING" id="109895.A0A507E4Y7"/>
<comment type="cofactor">
    <cofactor evidence="1 6">
        <name>a divalent metal cation</name>
        <dbReference type="ChEBI" id="CHEBI:60240"/>
    </cofactor>
</comment>
<dbReference type="EC" id="3.6.1.-" evidence="6"/>
<evidence type="ECO:0000256" key="2">
    <source>
        <dbReference type="ARBA" id="ARBA00006562"/>
    </source>
</evidence>
<dbReference type="InterPro" id="IPR013961">
    <property type="entry name" value="RAI1"/>
</dbReference>
<keyword evidence="6" id="KW-0378">Hydrolase</keyword>
<dbReference type="EMBL" id="QEAQ01000031">
    <property type="protein sequence ID" value="TPX58902.1"/>
    <property type="molecule type" value="Genomic_DNA"/>
</dbReference>
<gene>
    <name evidence="8" type="ORF">PhCBS80983_g02863</name>
</gene>
<dbReference type="Proteomes" id="UP000318582">
    <property type="component" value="Unassembled WGS sequence"/>
</dbReference>
<proteinExistence type="inferred from homology"/>
<evidence type="ECO:0000256" key="6">
    <source>
        <dbReference type="RuleBase" id="RU367113"/>
    </source>
</evidence>
<name>A0A507E4Y7_9FUNG</name>
<comment type="caution">
    <text evidence="8">The sequence shown here is derived from an EMBL/GenBank/DDBJ whole genome shotgun (WGS) entry which is preliminary data.</text>
</comment>
<dbReference type="GO" id="GO:0005634">
    <property type="term" value="C:nucleus"/>
    <property type="evidence" value="ECO:0007669"/>
    <property type="project" value="UniProtKB-SubCell"/>
</dbReference>
<evidence type="ECO:0000259" key="7">
    <source>
        <dbReference type="Pfam" id="PF08652"/>
    </source>
</evidence>
<dbReference type="GO" id="GO:0110155">
    <property type="term" value="P:NAD-cap decapping"/>
    <property type="evidence" value="ECO:0007669"/>
    <property type="project" value="TreeGrafter"/>
</dbReference>
<dbReference type="GO" id="GO:0046872">
    <property type="term" value="F:metal ion binding"/>
    <property type="evidence" value="ECO:0007669"/>
    <property type="project" value="UniProtKB-KW"/>
</dbReference>
<comment type="catalytic activity">
    <reaction evidence="5">
        <text>a 5'-end NAD(+)-phospho-ribonucleoside in mRNA + H2O = a 5'-end phospho-ribonucleoside in mRNA + NAD(+) + H(+)</text>
        <dbReference type="Rhea" id="RHEA:60880"/>
        <dbReference type="Rhea" id="RHEA-COMP:15692"/>
        <dbReference type="Rhea" id="RHEA-COMP:15698"/>
        <dbReference type="ChEBI" id="CHEBI:15377"/>
        <dbReference type="ChEBI" id="CHEBI:15378"/>
        <dbReference type="ChEBI" id="CHEBI:57540"/>
        <dbReference type="ChEBI" id="CHEBI:138282"/>
        <dbReference type="ChEBI" id="CHEBI:144029"/>
    </reaction>
    <physiologicalReaction direction="left-to-right" evidence="5">
        <dbReference type="Rhea" id="RHEA:60881"/>
    </physiologicalReaction>
</comment>
<evidence type="ECO:0000256" key="1">
    <source>
        <dbReference type="ARBA" id="ARBA00001968"/>
    </source>
</evidence>
<organism evidence="8 9">
    <name type="scientific">Powellomyces hirtus</name>
    <dbReference type="NCBI Taxonomy" id="109895"/>
    <lineage>
        <taxon>Eukaryota</taxon>
        <taxon>Fungi</taxon>
        <taxon>Fungi incertae sedis</taxon>
        <taxon>Chytridiomycota</taxon>
        <taxon>Chytridiomycota incertae sedis</taxon>
        <taxon>Chytridiomycetes</taxon>
        <taxon>Spizellomycetales</taxon>
        <taxon>Powellomycetaceae</taxon>
        <taxon>Powellomyces</taxon>
    </lineage>
</organism>
<keyword evidence="9" id="KW-1185">Reference proteome</keyword>
<dbReference type="Pfam" id="PF08652">
    <property type="entry name" value="RAI1"/>
    <property type="match status" value="1"/>
</dbReference>
<dbReference type="InterPro" id="IPR039039">
    <property type="entry name" value="RAI1-like_fam"/>
</dbReference>
<evidence type="ECO:0000256" key="4">
    <source>
        <dbReference type="ARBA" id="ARBA00044692"/>
    </source>
</evidence>
<comment type="catalytic activity">
    <reaction evidence="3">
        <text>a 5'-end (N(7)-methyl 5'-triphosphoguanosine)-ribonucleoside-ribonucleotide in mRNA + H2O = a (N(7)-methyl 5'-triphosphoguanosine)-nucleoside + a 5'-end phospho-ribonucleoside in mRNA + H(+)</text>
        <dbReference type="Rhea" id="RHEA:66928"/>
        <dbReference type="Rhea" id="RHEA-COMP:15692"/>
        <dbReference type="Rhea" id="RHEA-COMP:17313"/>
        <dbReference type="ChEBI" id="CHEBI:15377"/>
        <dbReference type="ChEBI" id="CHEBI:15378"/>
        <dbReference type="ChEBI" id="CHEBI:138282"/>
        <dbReference type="ChEBI" id="CHEBI:172876"/>
        <dbReference type="ChEBI" id="CHEBI:172877"/>
    </reaction>
    <physiologicalReaction direction="left-to-right" evidence="3">
        <dbReference type="Rhea" id="RHEA:66929"/>
    </physiologicalReaction>
</comment>
<dbReference type="GO" id="GO:0005829">
    <property type="term" value="C:cytosol"/>
    <property type="evidence" value="ECO:0007669"/>
    <property type="project" value="TreeGrafter"/>
</dbReference>
<comment type="subcellular location">
    <subcellularLocation>
        <location evidence="6">Nucleus</location>
    </subcellularLocation>
</comment>
<sequence>MSDKELNWYYEPDLKTGDLSEGFPDRYITREPIPERLDALLESLQYVNSKVEGDAPKLRPDFCTWRGIMTKVLCAPYSRDKWELGVTLYNGTIYMEEHEKRKDLYGSTDKDKLMSYMGYKFESLATIPVPPSKLNGLDDELLAKRKEGFVNTNIQFCSVFKTKVGYNSIVMGAEVDCLVADSRPQKNPQSAYAELKTNRVITNPNQQKSFERHKLLKIWAQSFLPGIPTIIIGYRQDSGALSHIERRKTLDIPRSVRGTQPGIWDATVCINFADAFLKWVKTFVVEDDPKVVYTIEFDGRAIRLLRVDKGVEGVEGCFIPDWYLAK</sequence>
<dbReference type="AlphaFoldDB" id="A0A507E4Y7"/>
<dbReference type="GO" id="GO:0000956">
    <property type="term" value="P:nuclear-transcribed mRNA catabolic process"/>
    <property type="evidence" value="ECO:0007669"/>
    <property type="project" value="TreeGrafter"/>
</dbReference>
<keyword evidence="6" id="KW-0694">RNA-binding</keyword>
<dbReference type="GO" id="GO:0003723">
    <property type="term" value="F:RNA binding"/>
    <property type="evidence" value="ECO:0007669"/>
    <property type="project" value="UniProtKB-KW"/>
</dbReference>
<accession>A0A507E4Y7</accession>
<evidence type="ECO:0000256" key="5">
    <source>
        <dbReference type="ARBA" id="ARBA00048124"/>
    </source>
</evidence>
<keyword evidence="6" id="KW-0547">Nucleotide-binding</keyword>
<keyword evidence="6" id="KW-0479">Metal-binding</keyword>
<dbReference type="PANTHER" id="PTHR12395:SF9">
    <property type="entry name" value="DECAPPING AND EXORIBONUCLEASE PROTEIN"/>
    <property type="match status" value="1"/>
</dbReference>
<protein>
    <recommendedName>
        <fullName evidence="6">Decapping nuclease</fullName>
        <ecNumber evidence="6">3.6.1.-</ecNumber>
    </recommendedName>
</protein>
<evidence type="ECO:0000313" key="9">
    <source>
        <dbReference type="Proteomes" id="UP000318582"/>
    </source>
</evidence>
<comment type="function">
    <text evidence="6">Decapping enzyme for NAD-capped RNAs: specifically hydrolyzes the nicotinamide adenine dinucleotide (NAD) cap from a subset of RNAs by removing the entire NAD moiety from the 5'-end of an NAD-capped RNA.</text>
</comment>
<reference evidence="8 9" key="1">
    <citation type="journal article" date="2019" name="Sci. Rep.">
        <title>Comparative genomics of chytrid fungi reveal insights into the obligate biotrophic and pathogenic lifestyle of Synchytrium endobioticum.</title>
        <authorList>
            <person name="van de Vossenberg B.T.L.H."/>
            <person name="Warris S."/>
            <person name="Nguyen H.D.T."/>
            <person name="van Gent-Pelzer M.P.E."/>
            <person name="Joly D.L."/>
            <person name="van de Geest H.C."/>
            <person name="Bonants P.J.M."/>
            <person name="Smith D.S."/>
            <person name="Levesque C.A."/>
            <person name="van der Lee T.A.J."/>
        </authorList>
    </citation>
    <scope>NUCLEOTIDE SEQUENCE [LARGE SCALE GENOMIC DNA]</scope>
    <source>
        <strain evidence="8 9">CBS 809.83</strain>
    </source>
</reference>